<dbReference type="InterPro" id="IPR047176">
    <property type="entry name" value="FRMD4A/B"/>
</dbReference>
<dbReference type="Proteomes" id="UP000494206">
    <property type="component" value="Unassembled WGS sequence"/>
</dbReference>
<feature type="compositionally biased region" description="Low complexity" evidence="1">
    <location>
        <begin position="143"/>
        <end position="162"/>
    </location>
</feature>
<dbReference type="OrthoDB" id="10063592at2759"/>
<gene>
    <name evidence="2" type="ORF">CBOVIS_LOCUS10963</name>
</gene>
<dbReference type="PANTHER" id="PTHR46079:SF2">
    <property type="entry name" value="FERM DOMAIN-CONTAINING PROTEIN"/>
    <property type="match status" value="1"/>
</dbReference>
<dbReference type="AlphaFoldDB" id="A0A8S1FDP5"/>
<sequence length="445" mass="49316">METDVELHRRIVAAASRLATDKNTNKSVRKKRQKDLQAARQKLNRLEQGLQQMRYSASKPDISSIASDASSNSWSANANGGPMTIAMTKSCPTTPRGSIPDLSRSLRSREQEDEENENEERSERIARRAPSALSRHSLQQRYSGISSSSTTSSGCDSLSASGLPPRPMSRKAAATQCGDDHHLLDNPLMCDASTTNPLLVVRRNSLIFDYENVGYRSTSYRSSYRQAHYPTIQDEHVQRKRAQSAHTISTDNGAIGRTSTYSIPLNDAAQKFAEYDEVDDCTPTSDCHSYYHGNPNVRRLTSSISCQAGFATASLDRRYAKQQQQQQQQNGNRMPMNNASDDMCRQNVTTRITTFPVAPPHTTLLMSGKPYSASELSNRNGILASSHQASRTNHQTARGSLPTYTNATAKMGISTNPQMEALLSYYKQQQQQQKQSKPPKTATIV</sequence>
<feature type="region of interest" description="Disordered" evidence="1">
    <location>
        <begin position="16"/>
        <end position="38"/>
    </location>
</feature>
<keyword evidence="3" id="KW-1185">Reference proteome</keyword>
<name>A0A8S1FDP5_9PELO</name>
<organism evidence="2 3">
    <name type="scientific">Caenorhabditis bovis</name>
    <dbReference type="NCBI Taxonomy" id="2654633"/>
    <lineage>
        <taxon>Eukaryota</taxon>
        <taxon>Metazoa</taxon>
        <taxon>Ecdysozoa</taxon>
        <taxon>Nematoda</taxon>
        <taxon>Chromadorea</taxon>
        <taxon>Rhabditida</taxon>
        <taxon>Rhabditina</taxon>
        <taxon>Rhabditomorpha</taxon>
        <taxon>Rhabditoidea</taxon>
        <taxon>Rhabditidae</taxon>
        <taxon>Peloderinae</taxon>
        <taxon>Caenorhabditis</taxon>
    </lineage>
</organism>
<comment type="caution">
    <text evidence="2">The sequence shown here is derived from an EMBL/GenBank/DDBJ whole genome shotgun (WGS) entry which is preliminary data.</text>
</comment>
<feature type="region of interest" description="Disordered" evidence="1">
    <location>
        <begin position="317"/>
        <end position="340"/>
    </location>
</feature>
<proteinExistence type="predicted"/>
<feature type="compositionally biased region" description="Low complexity" evidence="1">
    <location>
        <begin position="56"/>
        <end position="78"/>
    </location>
</feature>
<dbReference type="EMBL" id="CADEPM010000008">
    <property type="protein sequence ID" value="CAB3409292.1"/>
    <property type="molecule type" value="Genomic_DNA"/>
</dbReference>
<evidence type="ECO:0000313" key="3">
    <source>
        <dbReference type="Proteomes" id="UP000494206"/>
    </source>
</evidence>
<evidence type="ECO:0000313" key="2">
    <source>
        <dbReference type="EMBL" id="CAB3409292.1"/>
    </source>
</evidence>
<reference evidence="2 3" key="1">
    <citation type="submission" date="2020-04" db="EMBL/GenBank/DDBJ databases">
        <authorList>
            <person name="Laetsch R D."/>
            <person name="Stevens L."/>
            <person name="Kumar S."/>
            <person name="Blaxter L. M."/>
        </authorList>
    </citation>
    <scope>NUCLEOTIDE SEQUENCE [LARGE SCALE GENOMIC DNA]</scope>
</reference>
<accession>A0A8S1FDP5</accession>
<feature type="region of interest" description="Disordered" evidence="1">
    <location>
        <begin position="426"/>
        <end position="445"/>
    </location>
</feature>
<dbReference type="PANTHER" id="PTHR46079">
    <property type="entry name" value="FERM DOMAIN-CONTAINING PROTEIN 4"/>
    <property type="match status" value="1"/>
</dbReference>
<dbReference type="GO" id="GO:0090162">
    <property type="term" value="P:establishment of epithelial cell polarity"/>
    <property type="evidence" value="ECO:0007669"/>
    <property type="project" value="InterPro"/>
</dbReference>
<evidence type="ECO:0000256" key="1">
    <source>
        <dbReference type="SAM" id="MobiDB-lite"/>
    </source>
</evidence>
<protein>
    <submittedName>
        <fullName evidence="2">Uncharacterized protein</fullName>
    </submittedName>
</protein>
<feature type="compositionally biased region" description="Polar residues" evidence="1">
    <location>
        <begin position="330"/>
        <end position="340"/>
    </location>
</feature>
<feature type="region of interest" description="Disordered" evidence="1">
    <location>
        <begin position="56"/>
        <end position="174"/>
    </location>
</feature>